<gene>
    <name evidence="5" type="ORF">GCM10025869_26030</name>
</gene>
<dbReference type="Proteomes" id="UP001157069">
    <property type="component" value="Unassembled WGS sequence"/>
</dbReference>
<dbReference type="PANTHER" id="PTHR43537">
    <property type="entry name" value="TRANSCRIPTIONAL REGULATOR, GNTR FAMILY"/>
    <property type="match status" value="1"/>
</dbReference>
<name>A0ABQ6JY83_9MICO</name>
<keyword evidence="6" id="KW-1185">Reference proteome</keyword>
<dbReference type="InterPro" id="IPR036390">
    <property type="entry name" value="WH_DNA-bd_sf"/>
</dbReference>
<dbReference type="Gene3D" id="1.10.10.10">
    <property type="entry name" value="Winged helix-like DNA-binding domain superfamily/Winged helix DNA-binding domain"/>
    <property type="match status" value="1"/>
</dbReference>
<dbReference type="InterPro" id="IPR000524">
    <property type="entry name" value="Tscrpt_reg_HTH_GntR"/>
</dbReference>
<keyword evidence="2" id="KW-0238">DNA-binding</keyword>
<evidence type="ECO:0000313" key="5">
    <source>
        <dbReference type="EMBL" id="GMA92074.1"/>
    </source>
</evidence>
<evidence type="ECO:0000256" key="1">
    <source>
        <dbReference type="ARBA" id="ARBA00023015"/>
    </source>
</evidence>
<dbReference type="SMART" id="SM00895">
    <property type="entry name" value="FCD"/>
    <property type="match status" value="1"/>
</dbReference>
<organism evidence="5 6">
    <name type="scientific">Homoserinibacter gongjuensis</name>
    <dbReference type="NCBI Taxonomy" id="1162968"/>
    <lineage>
        <taxon>Bacteria</taxon>
        <taxon>Bacillati</taxon>
        <taxon>Actinomycetota</taxon>
        <taxon>Actinomycetes</taxon>
        <taxon>Micrococcales</taxon>
        <taxon>Microbacteriaceae</taxon>
        <taxon>Homoserinibacter</taxon>
    </lineage>
</organism>
<dbReference type="SUPFAM" id="SSF46785">
    <property type="entry name" value="Winged helix' DNA-binding domain"/>
    <property type="match status" value="1"/>
</dbReference>
<accession>A0ABQ6JY83</accession>
<comment type="caution">
    <text evidence="5">The sequence shown here is derived from an EMBL/GenBank/DDBJ whole genome shotgun (WGS) entry which is preliminary data.</text>
</comment>
<dbReference type="InterPro" id="IPR036388">
    <property type="entry name" value="WH-like_DNA-bd_sf"/>
</dbReference>
<dbReference type="Pfam" id="PF07729">
    <property type="entry name" value="FCD"/>
    <property type="match status" value="1"/>
</dbReference>
<dbReference type="SUPFAM" id="SSF48008">
    <property type="entry name" value="GntR ligand-binding domain-like"/>
    <property type="match status" value="1"/>
</dbReference>
<dbReference type="RefSeq" id="WP_284301970.1">
    <property type="nucleotide sequence ID" value="NZ_BSVA01000001.1"/>
</dbReference>
<dbReference type="PANTHER" id="PTHR43537:SF49">
    <property type="entry name" value="TRANSCRIPTIONAL REGULATORY PROTEIN"/>
    <property type="match status" value="1"/>
</dbReference>
<dbReference type="CDD" id="cd07377">
    <property type="entry name" value="WHTH_GntR"/>
    <property type="match status" value="1"/>
</dbReference>
<evidence type="ECO:0000256" key="2">
    <source>
        <dbReference type="ARBA" id="ARBA00023125"/>
    </source>
</evidence>
<dbReference type="InterPro" id="IPR008920">
    <property type="entry name" value="TF_FadR/GntR_C"/>
</dbReference>
<protein>
    <submittedName>
        <fullName evidence="5">GntR family transcriptional regulator</fullName>
    </submittedName>
</protein>
<evidence type="ECO:0000256" key="3">
    <source>
        <dbReference type="ARBA" id="ARBA00023163"/>
    </source>
</evidence>
<dbReference type="SMART" id="SM00345">
    <property type="entry name" value="HTH_GNTR"/>
    <property type="match status" value="1"/>
</dbReference>
<proteinExistence type="predicted"/>
<dbReference type="Pfam" id="PF00392">
    <property type="entry name" value="GntR"/>
    <property type="match status" value="1"/>
</dbReference>
<evidence type="ECO:0000259" key="4">
    <source>
        <dbReference type="PROSITE" id="PS50949"/>
    </source>
</evidence>
<dbReference type="EMBL" id="BSVA01000001">
    <property type="protein sequence ID" value="GMA92074.1"/>
    <property type="molecule type" value="Genomic_DNA"/>
</dbReference>
<keyword evidence="3" id="KW-0804">Transcription</keyword>
<reference evidence="6" key="1">
    <citation type="journal article" date="2019" name="Int. J. Syst. Evol. Microbiol.">
        <title>The Global Catalogue of Microorganisms (GCM) 10K type strain sequencing project: providing services to taxonomists for standard genome sequencing and annotation.</title>
        <authorList>
            <consortium name="The Broad Institute Genomics Platform"/>
            <consortium name="The Broad Institute Genome Sequencing Center for Infectious Disease"/>
            <person name="Wu L."/>
            <person name="Ma J."/>
        </authorList>
    </citation>
    <scope>NUCLEOTIDE SEQUENCE [LARGE SCALE GENOMIC DNA]</scope>
    <source>
        <strain evidence="6">NBRC 108755</strain>
    </source>
</reference>
<dbReference type="PROSITE" id="PS50949">
    <property type="entry name" value="HTH_GNTR"/>
    <property type="match status" value="1"/>
</dbReference>
<sequence>MATGRASDRAYETLRREILQWRLAPGTVLGEVEQATRLGISRTPLREALSRLAADGLVETQTGRGLVVAAVSPDAVRGLFELREALETAAAALAAERREPTVFAELAERFDGAADLVEQGDLDAYYALVARFDDAIDASLDNAYLVAALRGVRTHLQRIRRLAYDDPARLVRAASEHRTIAEAIRDGEAELARTATYVHLRASLRHIRSTPHLDAARPKESP</sequence>
<feature type="domain" description="HTH gntR-type" evidence="4">
    <location>
        <begin position="4"/>
        <end position="71"/>
    </location>
</feature>
<dbReference type="Gene3D" id="1.20.120.530">
    <property type="entry name" value="GntR ligand-binding domain-like"/>
    <property type="match status" value="1"/>
</dbReference>
<evidence type="ECO:0000313" key="6">
    <source>
        <dbReference type="Proteomes" id="UP001157069"/>
    </source>
</evidence>
<dbReference type="PRINTS" id="PR00035">
    <property type="entry name" value="HTHGNTR"/>
</dbReference>
<dbReference type="InterPro" id="IPR011711">
    <property type="entry name" value="GntR_C"/>
</dbReference>
<keyword evidence="1" id="KW-0805">Transcription regulation</keyword>